<dbReference type="InterPro" id="IPR019681">
    <property type="entry name" value="DUF2530"/>
</dbReference>
<evidence type="ECO:0000313" key="2">
    <source>
        <dbReference type="EMBL" id="MFD1530894.1"/>
    </source>
</evidence>
<dbReference type="EMBL" id="JBHUCP010000009">
    <property type="protein sequence ID" value="MFD1530894.1"/>
    <property type="molecule type" value="Genomic_DNA"/>
</dbReference>
<keyword evidence="1" id="KW-0472">Membrane</keyword>
<reference evidence="3" key="1">
    <citation type="journal article" date="2019" name="Int. J. Syst. Evol. Microbiol.">
        <title>The Global Catalogue of Microorganisms (GCM) 10K type strain sequencing project: providing services to taxonomists for standard genome sequencing and annotation.</title>
        <authorList>
            <consortium name="The Broad Institute Genomics Platform"/>
            <consortium name="The Broad Institute Genome Sequencing Center for Infectious Disease"/>
            <person name="Wu L."/>
            <person name="Ma J."/>
        </authorList>
    </citation>
    <scope>NUCLEOTIDE SEQUENCE [LARGE SCALE GENOMIC DNA]</scope>
    <source>
        <strain evidence="3">JCM 12165</strain>
    </source>
</reference>
<feature type="transmembrane region" description="Helical" evidence="1">
    <location>
        <begin position="44"/>
        <end position="65"/>
    </location>
</feature>
<dbReference type="RefSeq" id="WP_343970847.1">
    <property type="nucleotide sequence ID" value="NZ_BAAAJG010000002.1"/>
</dbReference>
<evidence type="ECO:0000256" key="1">
    <source>
        <dbReference type="SAM" id="Phobius"/>
    </source>
</evidence>
<keyword evidence="1" id="KW-1133">Transmembrane helix</keyword>
<organism evidence="2 3">
    <name type="scientific">Pseudonocardia aurantiaca</name>
    <dbReference type="NCBI Taxonomy" id="75290"/>
    <lineage>
        <taxon>Bacteria</taxon>
        <taxon>Bacillati</taxon>
        <taxon>Actinomycetota</taxon>
        <taxon>Actinomycetes</taxon>
        <taxon>Pseudonocardiales</taxon>
        <taxon>Pseudonocardiaceae</taxon>
        <taxon>Pseudonocardia</taxon>
    </lineage>
</organism>
<proteinExistence type="predicted"/>
<protein>
    <submittedName>
        <fullName evidence="2">DUF2530 domain-containing protein</fullName>
    </submittedName>
</protein>
<dbReference type="Proteomes" id="UP001597145">
    <property type="component" value="Unassembled WGS sequence"/>
</dbReference>
<name>A0ABW4FLX8_9PSEU</name>
<accession>A0ABW4FLX8</accession>
<comment type="caution">
    <text evidence="2">The sequence shown here is derived from an EMBL/GenBank/DDBJ whole genome shotgun (WGS) entry which is preliminary data.</text>
</comment>
<keyword evidence="3" id="KW-1185">Reference proteome</keyword>
<keyword evidence="1" id="KW-0812">Transmembrane</keyword>
<dbReference type="Pfam" id="PF10745">
    <property type="entry name" value="DUF2530"/>
    <property type="match status" value="1"/>
</dbReference>
<sequence>MIPPPLPRRLTQVRTVTAIGSLLWGLGAAALLFAALAGWRPLDIWFTTCLAGMLLGGFGFGVYSWQRASARRGSRAAQRGLD</sequence>
<evidence type="ECO:0000313" key="3">
    <source>
        <dbReference type="Proteomes" id="UP001597145"/>
    </source>
</evidence>
<feature type="transmembrane region" description="Helical" evidence="1">
    <location>
        <begin position="16"/>
        <end position="38"/>
    </location>
</feature>
<gene>
    <name evidence="2" type="ORF">ACFSCY_15740</name>
</gene>